<comment type="caution">
    <text evidence="1">The sequence shown here is derived from an EMBL/GenBank/DDBJ whole genome shotgun (WGS) entry which is preliminary data.</text>
</comment>
<dbReference type="OrthoDB" id="3156807at2759"/>
<protein>
    <submittedName>
        <fullName evidence="1">Uncharacterized protein</fullName>
    </submittedName>
</protein>
<evidence type="ECO:0000313" key="1">
    <source>
        <dbReference type="EMBL" id="OXV10737.1"/>
    </source>
</evidence>
<name>A0A232M3R1_9EURO</name>
<dbReference type="AlphaFoldDB" id="A0A232M3R1"/>
<reference evidence="1 2" key="1">
    <citation type="journal article" date="2015" name="Environ. Microbiol.">
        <title>Metagenome sequence of Elaphomyces granulatus from sporocarp tissue reveals Ascomycota ectomycorrhizal fingerprints of genome expansion and a Proteobacteria-rich microbiome.</title>
        <authorList>
            <person name="Quandt C.A."/>
            <person name="Kohler A."/>
            <person name="Hesse C.N."/>
            <person name="Sharpton T.J."/>
            <person name="Martin F."/>
            <person name="Spatafora J.W."/>
        </authorList>
    </citation>
    <scope>NUCLEOTIDE SEQUENCE [LARGE SCALE GENOMIC DNA]</scope>
    <source>
        <strain evidence="1 2">OSC145934</strain>
    </source>
</reference>
<gene>
    <name evidence="1" type="ORF">Egran_01505</name>
</gene>
<sequence>KFNKAAPLFAEARLFERASTCYHLAEKYNEAAAALRQGNHFDQLVSYLSSNRDVIDSARYRSHSRFCNLLFKQGRIPASLELAVRGLGSSAEREKLFLEYEMHEELAILYADTGKYNDLFYLLVRMGKMEKALDILTGDGPYPKIPEDYAGRVIDYVIAGRLVGGSEQPPSAAAKLTHQAKSFLTPEQLRRCEEWEAGYQLIHHWRGAEACKQLVDLPDTPIKQFLCLKVTLTPVRISESPSLAELPIEVIEQAIHTVRDIFAGVGNDAWSAVLLLTGVFNVDDKTNILLPWSPLRKTSKDIMVENDQRLVKDWLLHEMAPVILGLDEKARELLWIEWPVRCPRFLTKGDCPKEVQGECGRLHRRPQASECERMIKNLLRVTQVFCSLTGLYYRRIMVEQFQEKFLPIRRHWLERLLQELTYISSFEQDTSALMKTQTELFSGSIFATITPCLEGLLFYRLRREWSQRSELSSLLEQIQLSQSLGPHVEWRFFRALSYGLFNDVYMKRQLQVLRRLETDIDIQDAPTFVCLVTLK</sequence>
<dbReference type="EMBL" id="NPHW01002792">
    <property type="protein sequence ID" value="OXV10737.1"/>
    <property type="molecule type" value="Genomic_DNA"/>
</dbReference>
<feature type="non-terminal residue" evidence="1">
    <location>
        <position position="1"/>
    </location>
</feature>
<accession>A0A232M3R1</accession>
<dbReference type="Proteomes" id="UP000243515">
    <property type="component" value="Unassembled WGS sequence"/>
</dbReference>
<evidence type="ECO:0000313" key="2">
    <source>
        <dbReference type="Proteomes" id="UP000243515"/>
    </source>
</evidence>
<keyword evidence="2" id="KW-1185">Reference proteome</keyword>
<organism evidence="1 2">
    <name type="scientific">Elaphomyces granulatus</name>
    <dbReference type="NCBI Taxonomy" id="519963"/>
    <lineage>
        <taxon>Eukaryota</taxon>
        <taxon>Fungi</taxon>
        <taxon>Dikarya</taxon>
        <taxon>Ascomycota</taxon>
        <taxon>Pezizomycotina</taxon>
        <taxon>Eurotiomycetes</taxon>
        <taxon>Eurotiomycetidae</taxon>
        <taxon>Eurotiales</taxon>
        <taxon>Elaphomycetaceae</taxon>
        <taxon>Elaphomyces</taxon>
    </lineage>
</organism>
<proteinExistence type="predicted"/>